<gene>
    <name evidence="2" type="ORF">B296_00040898</name>
</gene>
<comment type="caution">
    <text evidence="2">The sequence shown here is derived from an EMBL/GenBank/DDBJ whole genome shotgun (WGS) entry which is preliminary data.</text>
</comment>
<feature type="region of interest" description="Disordered" evidence="1">
    <location>
        <begin position="85"/>
        <end position="123"/>
    </location>
</feature>
<name>A0A426ZG77_ENSVE</name>
<reference evidence="2 3" key="1">
    <citation type="journal article" date="2014" name="Agronomy (Basel)">
        <title>A Draft Genome Sequence for Ensete ventricosum, the Drought-Tolerant Tree Against Hunger.</title>
        <authorList>
            <person name="Harrison J."/>
            <person name="Moore K.A."/>
            <person name="Paszkiewicz K."/>
            <person name="Jones T."/>
            <person name="Grant M."/>
            <person name="Ambacheew D."/>
            <person name="Muzemil S."/>
            <person name="Studholme D.J."/>
        </authorList>
    </citation>
    <scope>NUCLEOTIDE SEQUENCE [LARGE SCALE GENOMIC DNA]</scope>
</reference>
<organism evidence="2 3">
    <name type="scientific">Ensete ventricosum</name>
    <name type="common">Abyssinian banana</name>
    <name type="synonym">Musa ensete</name>
    <dbReference type="NCBI Taxonomy" id="4639"/>
    <lineage>
        <taxon>Eukaryota</taxon>
        <taxon>Viridiplantae</taxon>
        <taxon>Streptophyta</taxon>
        <taxon>Embryophyta</taxon>
        <taxon>Tracheophyta</taxon>
        <taxon>Spermatophyta</taxon>
        <taxon>Magnoliopsida</taxon>
        <taxon>Liliopsida</taxon>
        <taxon>Zingiberales</taxon>
        <taxon>Musaceae</taxon>
        <taxon>Ensete</taxon>
    </lineage>
</organism>
<dbReference type="AlphaFoldDB" id="A0A426ZG77"/>
<evidence type="ECO:0000313" key="2">
    <source>
        <dbReference type="EMBL" id="RRT62979.1"/>
    </source>
</evidence>
<feature type="non-terminal residue" evidence="2">
    <location>
        <position position="168"/>
    </location>
</feature>
<feature type="compositionally biased region" description="Low complexity" evidence="1">
    <location>
        <begin position="88"/>
        <end position="115"/>
    </location>
</feature>
<dbReference type="EMBL" id="AMZH03006775">
    <property type="protein sequence ID" value="RRT62979.1"/>
    <property type="molecule type" value="Genomic_DNA"/>
</dbReference>
<feature type="region of interest" description="Disordered" evidence="1">
    <location>
        <begin position="144"/>
        <end position="168"/>
    </location>
</feature>
<evidence type="ECO:0000256" key="1">
    <source>
        <dbReference type="SAM" id="MobiDB-lite"/>
    </source>
</evidence>
<accession>A0A426ZG77</accession>
<sequence>MASPGNALRLEMLQTTCQLASAWLLEKRQLGSTCASLPSRHRHCLRRLRQLSSRICHVPASIAVRIIRLLIRRFLLSTTSCAPTTSRATAPALHSSTSSATTSSTPTATSGPSGAKPTDNYCPFPDPHLGNLTPFLRSQRHQVSYNRPGTGKVGNPHLQAHTSPPVRQ</sequence>
<evidence type="ECO:0000313" key="3">
    <source>
        <dbReference type="Proteomes" id="UP000287651"/>
    </source>
</evidence>
<proteinExistence type="predicted"/>
<dbReference type="Proteomes" id="UP000287651">
    <property type="component" value="Unassembled WGS sequence"/>
</dbReference>
<protein>
    <submittedName>
        <fullName evidence="2">Uncharacterized protein</fullName>
    </submittedName>
</protein>